<keyword evidence="1" id="KW-0472">Membrane</keyword>
<evidence type="ECO:0000313" key="2">
    <source>
        <dbReference type="EMBL" id="MBD3701394.1"/>
    </source>
</evidence>
<organism evidence="4 6">
    <name type="scientific">Klebsiella pneumoniae</name>
    <dbReference type="NCBI Taxonomy" id="573"/>
    <lineage>
        <taxon>Bacteria</taxon>
        <taxon>Pseudomonadati</taxon>
        <taxon>Pseudomonadota</taxon>
        <taxon>Gammaproteobacteria</taxon>
        <taxon>Enterobacterales</taxon>
        <taxon>Enterobacteriaceae</taxon>
        <taxon>Klebsiella/Raoultella group</taxon>
        <taxon>Klebsiella</taxon>
        <taxon>Klebsiella pneumoniae complex</taxon>
    </lineage>
</organism>
<gene>
    <name evidence="3" type="ORF">IE987_11865</name>
    <name evidence="5" type="ORF">IE988_13395</name>
    <name evidence="2" type="ORF">IE991_25355</name>
    <name evidence="4" type="ORF">IE996_11400</name>
</gene>
<dbReference type="EMBL" id="JACXTN010000001">
    <property type="protein sequence ID" value="MBD3709282.1"/>
    <property type="molecule type" value="Genomic_DNA"/>
</dbReference>
<protein>
    <submittedName>
        <fullName evidence="4">Uncharacterized protein</fullName>
    </submittedName>
</protein>
<evidence type="ECO:0000256" key="1">
    <source>
        <dbReference type="SAM" id="Phobius"/>
    </source>
</evidence>
<dbReference type="Proteomes" id="UP000657739">
    <property type="component" value="Unassembled WGS sequence"/>
</dbReference>
<evidence type="ECO:0000313" key="5">
    <source>
        <dbReference type="EMBL" id="MBD3719949.1"/>
    </source>
</evidence>
<dbReference type="EMBL" id="JACXTF010000001">
    <property type="protein sequence ID" value="MBD3719949.1"/>
    <property type="molecule type" value="Genomic_DNA"/>
</dbReference>
<evidence type="ECO:0000313" key="4">
    <source>
        <dbReference type="EMBL" id="MBD3709282.1"/>
    </source>
</evidence>
<evidence type="ECO:0000313" key="6">
    <source>
        <dbReference type="Proteomes" id="UP000616340"/>
    </source>
</evidence>
<dbReference type="EMBL" id="JACXTI010000002">
    <property type="protein sequence ID" value="MBD3701394.1"/>
    <property type="molecule type" value="Genomic_DNA"/>
</dbReference>
<dbReference type="Proteomes" id="UP000616340">
    <property type="component" value="Unassembled WGS sequence"/>
</dbReference>
<dbReference type="Proteomes" id="UP000622731">
    <property type="component" value="Unassembled WGS sequence"/>
</dbReference>
<sequence length="107" mass="12288">MNSGFLSLLRRLCLCASIAAIASCLVIGPYGVFRFSRYDAENFVYCMVGVLILNFFGNGFWELKCLKLPTLKASKTTPKNSEGIIYLWLKRKRLEEQQRIRDLESKN</sequence>
<name>A0A927DQ61_KLEPN</name>
<evidence type="ECO:0000313" key="3">
    <source>
        <dbReference type="EMBL" id="MBD3708110.1"/>
    </source>
</evidence>
<reference evidence="4" key="1">
    <citation type="submission" date="2020-07" db="EMBL/GenBank/DDBJ databases">
        <title>Clinical and genomic characterization of carbapenemase-producing Enterobacterales causing secondary infections during the COVID-19 crisis at a New York City hospital.</title>
        <authorList>
            <person name="Gomez-Simmonds A."/>
            <person name="Annavajhala M.K."/>
            <person name="Uhlemann A.-C."/>
        </authorList>
    </citation>
    <scope>NUCLEOTIDE SEQUENCE</scope>
    <source>
        <strain evidence="3">NK1593</strain>
        <strain evidence="5">NK1594</strain>
        <strain evidence="2">NK1597</strain>
        <strain evidence="4">NK1677</strain>
    </source>
</reference>
<proteinExistence type="predicted"/>
<dbReference type="EMBL" id="JACXTE010000001">
    <property type="protein sequence ID" value="MBD3708110.1"/>
    <property type="molecule type" value="Genomic_DNA"/>
</dbReference>
<feature type="transmembrane region" description="Helical" evidence="1">
    <location>
        <begin position="12"/>
        <end position="30"/>
    </location>
</feature>
<accession>A0A927DQ61</accession>
<comment type="caution">
    <text evidence="4">The sequence shown here is derived from an EMBL/GenBank/DDBJ whole genome shotgun (WGS) entry which is preliminary data.</text>
</comment>
<dbReference type="Proteomes" id="UP000631473">
    <property type="component" value="Unassembled WGS sequence"/>
</dbReference>
<keyword evidence="1" id="KW-1133">Transmembrane helix</keyword>
<feature type="transmembrane region" description="Helical" evidence="1">
    <location>
        <begin position="42"/>
        <end position="61"/>
    </location>
</feature>
<keyword evidence="1" id="KW-0812">Transmembrane</keyword>
<dbReference type="AlphaFoldDB" id="A0A927DQ61"/>